<evidence type="ECO:0000256" key="6">
    <source>
        <dbReference type="ARBA" id="ARBA00023140"/>
    </source>
</evidence>
<evidence type="ECO:0000256" key="8">
    <source>
        <dbReference type="ARBA" id="ARBA00029691"/>
    </source>
</evidence>
<evidence type="ECO:0000256" key="9">
    <source>
        <dbReference type="ARBA" id="ARBA00046271"/>
    </source>
</evidence>
<evidence type="ECO:0000256" key="4">
    <source>
        <dbReference type="ARBA" id="ARBA00023010"/>
    </source>
</evidence>
<feature type="region of interest" description="Disordered" evidence="11">
    <location>
        <begin position="259"/>
        <end position="287"/>
    </location>
</feature>
<sequence length="287" mass="32971">MREDLIQSAESFLLHTETRTANKKKKIAFLKSKGLNDDEIQEAFRRVDPAVVPQMEDEPKLPPRLYRQTVYYPLEPIPRLTTIQLMKAALLIGLSVFSVLTAVTLITKRIMSIILNKVAQYQSHRYQQHRHLLSRIELTLKQYSTTDIKTLDLQQSKLNQSIIDMTNTLMSLKKQQMPYQCLNSCLAQFQNMLLQHPSNTPNYQNRLSFGNYGGFATSFADKHHAESDNNTMIQNIKSHIRSLKGTLLSRKNFPAAKYSSIPPGSTVIDPRENHPRKKASFRSELNK</sequence>
<keyword evidence="3 10" id="KW-0653">Protein transport</keyword>
<dbReference type="GO" id="GO:0016560">
    <property type="term" value="P:protein import into peroxisome matrix, docking"/>
    <property type="evidence" value="ECO:0007669"/>
    <property type="project" value="UniProtKB-UniRule"/>
</dbReference>
<dbReference type="PANTHER" id="PTHR23058">
    <property type="entry name" value="PEROXISOMAL MEMBRANE PROTEIN PEX14"/>
    <property type="match status" value="1"/>
</dbReference>
<organism evidence="14 15">
    <name type="scientific">Rhizopus stolonifer</name>
    <name type="common">Rhizopus nigricans</name>
    <dbReference type="NCBI Taxonomy" id="4846"/>
    <lineage>
        <taxon>Eukaryota</taxon>
        <taxon>Fungi</taxon>
        <taxon>Fungi incertae sedis</taxon>
        <taxon>Mucoromycota</taxon>
        <taxon>Mucoromycotina</taxon>
        <taxon>Mucoromycetes</taxon>
        <taxon>Mucorales</taxon>
        <taxon>Mucorineae</taxon>
        <taxon>Rhizopodaceae</taxon>
        <taxon>Rhizopus</taxon>
    </lineage>
</organism>
<proteinExistence type="inferred from homology"/>
<keyword evidence="12" id="KW-1133">Transmembrane helix</keyword>
<dbReference type="OrthoDB" id="441517at2759"/>
<comment type="caution">
    <text evidence="14">The sequence shown here is derived from an EMBL/GenBank/DDBJ whole genome shotgun (WGS) entry which is preliminary data.</text>
</comment>
<dbReference type="STRING" id="4846.A0A367IME1"/>
<evidence type="ECO:0000256" key="11">
    <source>
        <dbReference type="SAM" id="MobiDB-lite"/>
    </source>
</evidence>
<dbReference type="InterPro" id="IPR036388">
    <property type="entry name" value="WH-like_DNA-bd_sf"/>
</dbReference>
<dbReference type="Proteomes" id="UP000253551">
    <property type="component" value="Unassembled WGS sequence"/>
</dbReference>
<accession>A0A367IME1</accession>
<dbReference type="GO" id="GO:1990429">
    <property type="term" value="C:peroxisomal importomer complex"/>
    <property type="evidence" value="ECO:0007669"/>
    <property type="project" value="TreeGrafter"/>
</dbReference>
<comment type="subcellular location">
    <subcellularLocation>
        <location evidence="9 10">Peroxisome membrane</location>
    </subcellularLocation>
</comment>
<evidence type="ECO:0000259" key="13">
    <source>
        <dbReference type="Pfam" id="PF04695"/>
    </source>
</evidence>
<dbReference type="InterPro" id="IPR025655">
    <property type="entry name" value="PEX14"/>
</dbReference>
<evidence type="ECO:0000256" key="1">
    <source>
        <dbReference type="ARBA" id="ARBA00005443"/>
    </source>
</evidence>
<keyword evidence="4" id="KW-0811">Translocation</keyword>
<comment type="function">
    <text evidence="10">Component of the PEX13-PEX14 docking complex, a translocon channel that specifically mediates the import of peroxisomal cargo proteins bound to PEX5 receptor. The PEX13-PEX14 docking complex forms a large import pore which can be opened to a diameter of about 9 nm. Mechanistically, PEX5 receptor along with cargo proteins associates with the PEX14 subunit of the PEX13-PEX14 docking complex in the cytosol, leading to the insertion of the receptor into the organelle membrane with the concomitant translocation of the cargo into the peroxisome matrix.</text>
</comment>
<evidence type="ECO:0000256" key="10">
    <source>
        <dbReference type="RuleBase" id="RU367032"/>
    </source>
</evidence>
<dbReference type="GO" id="GO:0005778">
    <property type="term" value="C:peroxisomal membrane"/>
    <property type="evidence" value="ECO:0007669"/>
    <property type="project" value="UniProtKB-SubCell"/>
</dbReference>
<evidence type="ECO:0000313" key="14">
    <source>
        <dbReference type="EMBL" id="RCH78835.1"/>
    </source>
</evidence>
<dbReference type="GO" id="GO:0005102">
    <property type="term" value="F:signaling receptor binding"/>
    <property type="evidence" value="ECO:0007669"/>
    <property type="project" value="TreeGrafter"/>
</dbReference>
<name>A0A367IME1_RHIST</name>
<feature type="non-terminal residue" evidence="14">
    <location>
        <position position="1"/>
    </location>
</feature>
<reference evidence="14 15" key="1">
    <citation type="journal article" date="2018" name="G3 (Bethesda)">
        <title>Phylogenetic and Phylogenomic Definition of Rhizopus Species.</title>
        <authorList>
            <person name="Gryganskyi A.P."/>
            <person name="Golan J."/>
            <person name="Dolatabadi S."/>
            <person name="Mondo S."/>
            <person name="Robb S."/>
            <person name="Idnurm A."/>
            <person name="Muszewska A."/>
            <person name="Steczkiewicz K."/>
            <person name="Masonjones S."/>
            <person name="Liao H.L."/>
            <person name="Gajdeczka M.T."/>
            <person name="Anike F."/>
            <person name="Vuek A."/>
            <person name="Anishchenko I.M."/>
            <person name="Voigt K."/>
            <person name="de Hoog G.S."/>
            <person name="Smith M.E."/>
            <person name="Heitman J."/>
            <person name="Vilgalys R."/>
            <person name="Stajich J.E."/>
        </authorList>
    </citation>
    <scope>NUCLEOTIDE SEQUENCE [LARGE SCALE GENOMIC DNA]</scope>
    <source>
        <strain evidence="14 15">LSU 92-RS-03</strain>
    </source>
</reference>
<evidence type="ECO:0000256" key="5">
    <source>
        <dbReference type="ARBA" id="ARBA00023136"/>
    </source>
</evidence>
<keyword evidence="12" id="KW-0812">Transmembrane</keyword>
<evidence type="ECO:0000256" key="2">
    <source>
        <dbReference type="ARBA" id="ARBA00022448"/>
    </source>
</evidence>
<comment type="similarity">
    <text evidence="1 10">Belongs to the peroxin-14 family.</text>
</comment>
<dbReference type="AlphaFoldDB" id="A0A367IME1"/>
<evidence type="ECO:0000256" key="7">
    <source>
        <dbReference type="ARBA" id="ARBA00029502"/>
    </source>
</evidence>
<evidence type="ECO:0000256" key="12">
    <source>
        <dbReference type="SAM" id="Phobius"/>
    </source>
</evidence>
<protein>
    <recommendedName>
        <fullName evidence="7 10">Peroxisomal membrane protein PEX14</fullName>
    </recommendedName>
    <alternativeName>
        <fullName evidence="8 10">Peroxin-14</fullName>
    </alternativeName>
</protein>
<evidence type="ECO:0000313" key="15">
    <source>
        <dbReference type="Proteomes" id="UP000253551"/>
    </source>
</evidence>
<evidence type="ECO:0000256" key="3">
    <source>
        <dbReference type="ARBA" id="ARBA00022927"/>
    </source>
</evidence>
<keyword evidence="15" id="KW-1185">Reference proteome</keyword>
<dbReference type="EMBL" id="PJQM01006966">
    <property type="protein sequence ID" value="RCH78835.1"/>
    <property type="molecule type" value="Genomic_DNA"/>
</dbReference>
<keyword evidence="2 10" id="KW-0813">Transport</keyword>
<keyword evidence="5 10" id="KW-0472">Membrane</keyword>
<gene>
    <name evidence="14" type="ORF">CU098_004702</name>
</gene>
<keyword evidence="6 10" id="KW-0576">Peroxisome</keyword>
<feature type="domain" description="Peroxisome membrane anchor protein Pex14p N-terminal" evidence="13">
    <location>
        <begin position="2"/>
        <end position="46"/>
    </location>
</feature>
<dbReference type="Gene3D" id="1.10.10.10">
    <property type="entry name" value="Winged helix-like DNA-binding domain superfamily/Winged helix DNA-binding domain"/>
    <property type="match status" value="1"/>
</dbReference>
<dbReference type="PANTHER" id="PTHR23058:SF0">
    <property type="entry name" value="PEROXISOMAL MEMBRANE PROTEIN PEX14"/>
    <property type="match status" value="1"/>
</dbReference>
<feature type="transmembrane region" description="Helical" evidence="12">
    <location>
        <begin position="88"/>
        <end position="107"/>
    </location>
</feature>
<dbReference type="Pfam" id="PF04695">
    <property type="entry name" value="Pex14_N"/>
    <property type="match status" value="1"/>
</dbReference>
<dbReference type="InterPro" id="IPR006785">
    <property type="entry name" value="Pex14_N"/>
</dbReference>